<evidence type="ECO:0000256" key="17">
    <source>
        <dbReference type="ARBA" id="ARBA00074560"/>
    </source>
</evidence>
<proteinExistence type="inferred from homology"/>
<evidence type="ECO:0000256" key="4">
    <source>
        <dbReference type="ARBA" id="ARBA00022525"/>
    </source>
</evidence>
<dbReference type="InterPro" id="IPR051561">
    <property type="entry name" value="FRAS1_ECM"/>
</dbReference>
<reference evidence="21" key="2">
    <citation type="submission" date="2025-08" db="UniProtKB">
        <authorList>
            <consortium name="Ensembl"/>
        </authorList>
    </citation>
    <scope>IDENTIFICATION</scope>
</reference>
<dbReference type="InterPro" id="IPR016186">
    <property type="entry name" value="C-type_lectin-like/link_sf"/>
</dbReference>
<evidence type="ECO:0000256" key="14">
    <source>
        <dbReference type="ARBA" id="ARBA00023180"/>
    </source>
</evidence>
<keyword evidence="11" id="KW-0084">Basement membrane</keyword>
<keyword evidence="13" id="KW-1015">Disulfide bond</keyword>
<keyword evidence="22" id="KW-1185">Reference proteome</keyword>
<comment type="subcellular location">
    <subcellularLocation>
        <location evidence="1">Secreted</location>
        <location evidence="1">Extracellular space</location>
        <location evidence="1">Extracellular matrix</location>
        <location evidence="1">Basement membrane</location>
    </subcellularLocation>
</comment>
<evidence type="ECO:0000313" key="21">
    <source>
        <dbReference type="Ensembl" id="ENSPFOP00000027842.1"/>
    </source>
</evidence>
<keyword evidence="5" id="KW-0272">Extracellular matrix</keyword>
<comment type="subunit">
    <text evidence="16">Interacts with FREM2.</text>
</comment>
<dbReference type="CDD" id="cd00037">
    <property type="entry name" value="CLECT"/>
    <property type="match status" value="1"/>
</dbReference>
<evidence type="ECO:0000256" key="7">
    <source>
        <dbReference type="ARBA" id="ARBA00022729"/>
    </source>
</evidence>
<dbReference type="Gene3D" id="3.10.100.10">
    <property type="entry name" value="Mannose-Binding Protein A, subunit A"/>
    <property type="match status" value="1"/>
</dbReference>
<evidence type="ECO:0000256" key="19">
    <source>
        <dbReference type="SAM" id="MobiDB-lite"/>
    </source>
</evidence>
<dbReference type="GeneTree" id="ENSGT00940000156990"/>
<evidence type="ECO:0000256" key="18">
    <source>
        <dbReference type="ARBA" id="ARBA00081243"/>
    </source>
</evidence>
<dbReference type="InterPro" id="IPR001304">
    <property type="entry name" value="C-type_lectin-like"/>
</dbReference>
<dbReference type="GO" id="GO:0005604">
    <property type="term" value="C:basement membrane"/>
    <property type="evidence" value="ECO:0007669"/>
    <property type="project" value="UniProtKB-SubCell"/>
</dbReference>
<dbReference type="GO" id="GO:0030246">
    <property type="term" value="F:carbohydrate binding"/>
    <property type="evidence" value="ECO:0007669"/>
    <property type="project" value="UniProtKB-KW"/>
</dbReference>
<protein>
    <recommendedName>
        <fullName evidence="17">FRAS1-related extracellular matrix protein 1</fullName>
    </recommendedName>
    <alternativeName>
        <fullName evidence="18">Protein QBRICK</fullName>
    </alternativeName>
</protein>
<dbReference type="Ensembl" id="ENSPFOT00000031747.1">
    <property type="protein sequence ID" value="ENSPFOP00000027842.1"/>
    <property type="gene ID" value="ENSPFOG00000022203.1"/>
</dbReference>
<keyword evidence="9" id="KW-0677">Repeat</keyword>
<evidence type="ECO:0000313" key="22">
    <source>
        <dbReference type="Proteomes" id="UP000028760"/>
    </source>
</evidence>
<comment type="similarity">
    <text evidence="2">Belongs to the FRAS1 family.</text>
</comment>
<dbReference type="FunFam" id="3.10.100.10:FF:000081">
    <property type="entry name" value="FRAS1 related extracellular matrix 1"/>
    <property type="match status" value="1"/>
</dbReference>
<reference evidence="22" key="1">
    <citation type="submission" date="2013-10" db="EMBL/GenBank/DDBJ databases">
        <authorList>
            <person name="Schartl M."/>
            <person name="Warren W."/>
        </authorList>
    </citation>
    <scope>NUCLEOTIDE SEQUENCE [LARGE SCALE GENOMIC DNA]</scope>
    <source>
        <strain evidence="22">female</strain>
    </source>
</reference>
<dbReference type="GO" id="GO:0046872">
    <property type="term" value="F:metal ion binding"/>
    <property type="evidence" value="ECO:0007669"/>
    <property type="project" value="UniProtKB-KW"/>
</dbReference>
<evidence type="ECO:0000256" key="13">
    <source>
        <dbReference type="ARBA" id="ARBA00023157"/>
    </source>
</evidence>
<keyword evidence="10" id="KW-0106">Calcium</keyword>
<evidence type="ECO:0000256" key="9">
    <source>
        <dbReference type="ARBA" id="ARBA00022737"/>
    </source>
</evidence>
<dbReference type="SUPFAM" id="SSF56436">
    <property type="entry name" value="C-type lectin-like"/>
    <property type="match status" value="1"/>
</dbReference>
<keyword evidence="7" id="KW-0732">Signal</keyword>
<dbReference type="eggNOG" id="KOG3597">
    <property type="taxonomic scope" value="Eukaryota"/>
</dbReference>
<dbReference type="PROSITE" id="PS50041">
    <property type="entry name" value="C_TYPE_LECTIN_2"/>
    <property type="match status" value="1"/>
</dbReference>
<evidence type="ECO:0000256" key="2">
    <source>
        <dbReference type="ARBA" id="ARBA00005529"/>
    </source>
</evidence>
<dbReference type="PANTHER" id="PTHR45739:SF7">
    <property type="entry name" value="FRAS1-RELATED EXTRACELLULAR MATRIX PROTEIN 1"/>
    <property type="match status" value="1"/>
</dbReference>
<keyword evidence="8" id="KW-0430">Lectin</keyword>
<dbReference type="GO" id="GO:0009653">
    <property type="term" value="P:anatomical structure morphogenesis"/>
    <property type="evidence" value="ECO:0007669"/>
    <property type="project" value="TreeGrafter"/>
</dbReference>
<organism evidence="21 22">
    <name type="scientific">Poecilia formosa</name>
    <name type="common">Amazon molly</name>
    <name type="synonym">Limia formosa</name>
    <dbReference type="NCBI Taxonomy" id="48698"/>
    <lineage>
        <taxon>Eukaryota</taxon>
        <taxon>Metazoa</taxon>
        <taxon>Chordata</taxon>
        <taxon>Craniata</taxon>
        <taxon>Vertebrata</taxon>
        <taxon>Euteleostomi</taxon>
        <taxon>Actinopterygii</taxon>
        <taxon>Neopterygii</taxon>
        <taxon>Teleostei</taxon>
        <taxon>Neoteleostei</taxon>
        <taxon>Acanthomorphata</taxon>
        <taxon>Ovalentaria</taxon>
        <taxon>Atherinomorphae</taxon>
        <taxon>Cyprinodontiformes</taxon>
        <taxon>Poeciliidae</taxon>
        <taxon>Poeciliinae</taxon>
        <taxon>Poecilia</taxon>
    </lineage>
</organism>
<reference evidence="21" key="3">
    <citation type="submission" date="2025-09" db="UniProtKB">
        <authorList>
            <consortium name="Ensembl"/>
        </authorList>
    </citation>
    <scope>IDENTIFICATION</scope>
</reference>
<evidence type="ECO:0000256" key="16">
    <source>
        <dbReference type="ARBA" id="ARBA00065340"/>
    </source>
</evidence>
<evidence type="ECO:0000256" key="15">
    <source>
        <dbReference type="ARBA" id="ARBA00058451"/>
    </source>
</evidence>
<dbReference type="Proteomes" id="UP000028760">
    <property type="component" value="Unassembled WGS sequence"/>
</dbReference>
<feature type="region of interest" description="Disordered" evidence="19">
    <location>
        <begin position="1"/>
        <end position="30"/>
    </location>
</feature>
<keyword evidence="3" id="KW-0217">Developmental protein</keyword>
<feature type="domain" description="C-type lectin" evidence="20">
    <location>
        <begin position="67"/>
        <end position="177"/>
    </location>
</feature>
<dbReference type="AlphaFoldDB" id="A0A096M8V1"/>
<dbReference type="InterPro" id="IPR016187">
    <property type="entry name" value="CTDL_fold"/>
</dbReference>
<dbReference type="EMBL" id="AYCK01020566">
    <property type="status" value="NOT_ANNOTATED_CDS"/>
    <property type="molecule type" value="Genomic_DNA"/>
</dbReference>
<keyword evidence="6" id="KW-0479">Metal-binding</keyword>
<keyword evidence="4" id="KW-0964">Secreted</keyword>
<evidence type="ECO:0000256" key="1">
    <source>
        <dbReference type="ARBA" id="ARBA00004302"/>
    </source>
</evidence>
<name>A0A096M8V1_POEFO</name>
<comment type="function">
    <text evidence="15">Extracellular matrix protein that plays a role in epidermal differentiation and is required for epidermal adhesion during embryonic development.</text>
</comment>
<dbReference type="GO" id="GO:0007155">
    <property type="term" value="P:cell adhesion"/>
    <property type="evidence" value="ECO:0007669"/>
    <property type="project" value="UniProtKB-KW"/>
</dbReference>
<dbReference type="Pfam" id="PF00059">
    <property type="entry name" value="Lectin_C"/>
    <property type="match status" value="1"/>
</dbReference>
<dbReference type="STRING" id="48698.ENSPFOP00000027842"/>
<keyword evidence="12" id="KW-0130">Cell adhesion</keyword>
<evidence type="ECO:0000256" key="6">
    <source>
        <dbReference type="ARBA" id="ARBA00022723"/>
    </source>
</evidence>
<evidence type="ECO:0000256" key="10">
    <source>
        <dbReference type="ARBA" id="ARBA00022837"/>
    </source>
</evidence>
<dbReference type="PANTHER" id="PTHR45739">
    <property type="entry name" value="MATRIX PROTEIN, PUTATIVE-RELATED"/>
    <property type="match status" value="1"/>
</dbReference>
<sequence>MQMQVEDEMSPSRKSRKANIRVVSREPQHQVPGLLTEAKSNTPKDELKAQLKERAGEHMCPQGWTFQGGRCYIVSTKPKLTWSAANRTCRERFMGSLASVLSKSDMDWLWDFSGRKPFWIGLNSREAEGWWEWAGGEPVSYTNWRKTPPRSKMKRNRKCVLVWRNAKWQIRDCKRSRAHRFVCSVKL</sequence>
<evidence type="ECO:0000256" key="5">
    <source>
        <dbReference type="ARBA" id="ARBA00022530"/>
    </source>
</evidence>
<accession>A0A096M8V1</accession>
<evidence type="ECO:0000256" key="3">
    <source>
        <dbReference type="ARBA" id="ARBA00022473"/>
    </source>
</evidence>
<dbReference type="OMA" id="SAANRTC"/>
<dbReference type="SMART" id="SM00034">
    <property type="entry name" value="CLECT"/>
    <property type="match status" value="1"/>
</dbReference>
<evidence type="ECO:0000256" key="12">
    <source>
        <dbReference type="ARBA" id="ARBA00022889"/>
    </source>
</evidence>
<keyword evidence="14" id="KW-0325">Glycoprotein</keyword>
<evidence type="ECO:0000256" key="11">
    <source>
        <dbReference type="ARBA" id="ARBA00022869"/>
    </source>
</evidence>
<evidence type="ECO:0000259" key="20">
    <source>
        <dbReference type="PROSITE" id="PS50041"/>
    </source>
</evidence>
<evidence type="ECO:0000256" key="8">
    <source>
        <dbReference type="ARBA" id="ARBA00022734"/>
    </source>
</evidence>